<protein>
    <submittedName>
        <fullName evidence="3">DUF4440 domain-containing protein</fullName>
    </submittedName>
</protein>
<dbReference type="Proteomes" id="UP000265614">
    <property type="component" value="Unassembled WGS sequence"/>
</dbReference>
<dbReference type="RefSeq" id="WP_119950456.1">
    <property type="nucleotide sequence ID" value="NZ_QZEZ01000004.1"/>
</dbReference>
<dbReference type="InterPro" id="IPR037401">
    <property type="entry name" value="SnoaL-like"/>
</dbReference>
<dbReference type="AlphaFoldDB" id="A0A3A3YZ54"/>
<keyword evidence="4" id="KW-1185">Reference proteome</keyword>
<evidence type="ECO:0000256" key="1">
    <source>
        <dbReference type="SAM" id="MobiDB-lite"/>
    </source>
</evidence>
<dbReference type="PANTHER" id="PTHR34957">
    <property type="entry name" value="NUCLEAR TRANSPORT FACTOR 2 (NTF2) FAMILY PROTEIN"/>
    <property type="match status" value="1"/>
</dbReference>
<feature type="region of interest" description="Disordered" evidence="1">
    <location>
        <begin position="142"/>
        <end position="172"/>
    </location>
</feature>
<dbReference type="PANTHER" id="PTHR34957:SF1">
    <property type="entry name" value="NUCLEAR TRANSPORT FACTOR 2 (NTF2) FAMILY PROTEIN"/>
    <property type="match status" value="1"/>
</dbReference>
<feature type="compositionally biased region" description="Basic and acidic residues" evidence="1">
    <location>
        <begin position="149"/>
        <end position="160"/>
    </location>
</feature>
<accession>A0A3A3YZ54</accession>
<dbReference type="EMBL" id="QZEZ01000004">
    <property type="protein sequence ID" value="RJK96030.1"/>
    <property type="molecule type" value="Genomic_DNA"/>
</dbReference>
<feature type="compositionally biased region" description="Acidic residues" evidence="1">
    <location>
        <begin position="161"/>
        <end position="172"/>
    </location>
</feature>
<dbReference type="SUPFAM" id="SSF54427">
    <property type="entry name" value="NTF2-like"/>
    <property type="match status" value="1"/>
</dbReference>
<dbReference type="Pfam" id="PF13474">
    <property type="entry name" value="SnoaL_3"/>
    <property type="match status" value="1"/>
</dbReference>
<comment type="caution">
    <text evidence="3">The sequence shown here is derived from an EMBL/GenBank/DDBJ whole genome shotgun (WGS) entry which is preliminary data.</text>
</comment>
<dbReference type="InterPro" id="IPR032710">
    <property type="entry name" value="NTF2-like_dom_sf"/>
</dbReference>
<organism evidence="3 4">
    <name type="scientific">Vallicoccus soli</name>
    <dbReference type="NCBI Taxonomy" id="2339232"/>
    <lineage>
        <taxon>Bacteria</taxon>
        <taxon>Bacillati</taxon>
        <taxon>Actinomycetota</taxon>
        <taxon>Actinomycetes</taxon>
        <taxon>Motilibacterales</taxon>
        <taxon>Vallicoccaceae</taxon>
        <taxon>Vallicoccus</taxon>
    </lineage>
</organism>
<evidence type="ECO:0000259" key="2">
    <source>
        <dbReference type="Pfam" id="PF13474"/>
    </source>
</evidence>
<feature type="domain" description="SnoaL-like" evidence="2">
    <location>
        <begin position="9"/>
        <end position="142"/>
    </location>
</feature>
<sequence length="172" mass="17773">MSDPDVRAVTAAHTGLYRAVETGDLDLMGAVWVDGPDAATAVCVHPGGTPVTGRPGVLRSWAALMAATPYIQYVLTDLEVGLRGDTAVVSCVENVLTAADPPAPGSGGPEHAFVGGRAVATTVFRRTAGGWRAWVHHASPVVDAPDPFARGRGEGRAGEQDEHDDEHDEGGA</sequence>
<name>A0A3A3YZ54_9ACTN</name>
<dbReference type="OrthoDB" id="9786718at2"/>
<gene>
    <name evidence="3" type="ORF">D5H78_10735</name>
</gene>
<evidence type="ECO:0000313" key="3">
    <source>
        <dbReference type="EMBL" id="RJK96030.1"/>
    </source>
</evidence>
<proteinExistence type="predicted"/>
<dbReference type="Gene3D" id="3.10.450.50">
    <property type="match status" value="1"/>
</dbReference>
<reference evidence="3 4" key="1">
    <citation type="submission" date="2018-09" db="EMBL/GenBank/DDBJ databases">
        <title>YIM 75000 draft genome.</title>
        <authorList>
            <person name="Tang S."/>
            <person name="Feng Y."/>
        </authorList>
    </citation>
    <scope>NUCLEOTIDE SEQUENCE [LARGE SCALE GENOMIC DNA]</scope>
    <source>
        <strain evidence="3 4">YIM 75000</strain>
    </source>
</reference>
<evidence type="ECO:0000313" key="4">
    <source>
        <dbReference type="Proteomes" id="UP000265614"/>
    </source>
</evidence>